<name>A0ABT0GKC9_9GAMM</name>
<accession>A0ABT0GKC9</accession>
<comment type="caution">
    <text evidence="1">The sequence shown here is derived from an EMBL/GenBank/DDBJ whole genome shotgun (WGS) entry which is preliminary data.</text>
</comment>
<proteinExistence type="predicted"/>
<organism evidence="1 2">
    <name type="scientific">Pseudomarimonas salicorniae</name>
    <dbReference type="NCBI Taxonomy" id="2933270"/>
    <lineage>
        <taxon>Bacteria</taxon>
        <taxon>Pseudomonadati</taxon>
        <taxon>Pseudomonadota</taxon>
        <taxon>Gammaproteobacteria</taxon>
        <taxon>Lysobacterales</taxon>
        <taxon>Lysobacteraceae</taxon>
        <taxon>Pseudomarimonas</taxon>
    </lineage>
</organism>
<keyword evidence="2" id="KW-1185">Reference proteome</keyword>
<evidence type="ECO:0008006" key="3">
    <source>
        <dbReference type="Google" id="ProtNLM"/>
    </source>
</evidence>
<evidence type="ECO:0000313" key="2">
    <source>
        <dbReference type="Proteomes" id="UP001431449"/>
    </source>
</evidence>
<protein>
    <recommendedName>
        <fullName evidence="3">Extracellular solute-binding protein, family 3</fullName>
    </recommendedName>
</protein>
<sequence length="314" mass="35099">MAGPVVWSGRDATESVLNDARSPGINPRRRQMLGALACLPMLGKTRAETTEVIYAWPESLRADARSVLPIQLLKAALRRSGEGFRALPAPRDLTQSRSLRHLQLDRGLDVAWTLTSTERERHLIPVRIPLDKGLLGWRLPLIRALDAGALASLPDAASLRALRCAQGHDWPDFRVLADNGFHVTPAPTYESLFQMLARRRVVHVPRSLAEIRPEIASHPALDLAVAPDWVLHYPAPLYFFVNPQRPRLAAAIEHGLRQMLVDGDFDQRFFDRYGAELRAAALSTRRVVELSNQQLPPLTPLADEALWLDPRTFA</sequence>
<dbReference type="SUPFAM" id="SSF53850">
    <property type="entry name" value="Periplasmic binding protein-like II"/>
    <property type="match status" value="1"/>
</dbReference>
<dbReference type="Proteomes" id="UP001431449">
    <property type="component" value="Unassembled WGS sequence"/>
</dbReference>
<reference evidence="1" key="1">
    <citation type="submission" date="2022-04" db="EMBL/GenBank/DDBJ databases">
        <title>Lysobacter sp. CAU 1642 isolated from sea sand.</title>
        <authorList>
            <person name="Kim W."/>
        </authorList>
    </citation>
    <scope>NUCLEOTIDE SEQUENCE</scope>
    <source>
        <strain evidence="1">CAU 1642</strain>
    </source>
</reference>
<gene>
    <name evidence="1" type="ORF">M0G41_15080</name>
</gene>
<dbReference type="EMBL" id="JALNMH010000013">
    <property type="protein sequence ID" value="MCK7594991.1"/>
    <property type="molecule type" value="Genomic_DNA"/>
</dbReference>
<dbReference type="RefSeq" id="WP_248210713.1">
    <property type="nucleotide sequence ID" value="NZ_JALNMH010000013.1"/>
</dbReference>
<evidence type="ECO:0000313" key="1">
    <source>
        <dbReference type="EMBL" id="MCK7594991.1"/>
    </source>
</evidence>